<evidence type="ECO:0000313" key="1">
    <source>
        <dbReference type="EMBL" id="KAG5170811.1"/>
    </source>
</evidence>
<reference evidence="1" key="1">
    <citation type="submission" date="2021-02" db="EMBL/GenBank/DDBJ databases">
        <title>Psilocybe cubensis genome.</title>
        <authorList>
            <person name="Mckernan K.J."/>
            <person name="Crawford S."/>
            <person name="Trippe A."/>
            <person name="Kane L.T."/>
            <person name="Mclaughlin S."/>
        </authorList>
    </citation>
    <scope>NUCLEOTIDE SEQUENCE [LARGE SCALE GENOMIC DNA]</scope>
    <source>
        <strain evidence="1">MGC-MH-2018</strain>
    </source>
</reference>
<dbReference type="EMBL" id="JAFIQS010000003">
    <property type="protein sequence ID" value="KAG5170811.1"/>
    <property type="molecule type" value="Genomic_DNA"/>
</dbReference>
<name>A0A8H8CMF1_PSICU</name>
<sequence length="970" mass="108796">MPPLSTGLHAQSNDQQDIYTDSSELFGVLRNLLGQPNVPNQVPSTVISCAKNLVSYLQSHISSESHLSSHEHIYLPSTVNTISTTDLNADMSSVDVNQPQKQDNIQLNRKTRLSTLYTYGSANAIIEYPETSEQGVGYLMPADLTGDRLNPAQNSAYSLGPPNGSSTAGPNGKPITCKLLTDQDGNEVPCRVTHFTCQGMKICPFADQEAAVAPHTKPSKQMLHQRLALINAISRRDTSFPSAALFKKTLAYFTALQRQGCRSPLFEATLLTGEDAQAAQLRQQQQELESRGHPEKLHCHGRLFLDYTHDGTAFIRCEHYNAEINRDHFIDFTIGNGLLDTEYLEALLQGDEQAFFDLEYDAAQRGVGPLSKCTTINNHSVMKVCCPNPHRDPNNGKLVSAPLIHLPCKVTVRTYEPVSDDDLKRCPQILMVVRGVHRHPIPIPTKTPPSILRSILQLLQQMGDSLPDLTPRRLLRHPLMKSFLHQRLPHIPTPMLLDLHPSLSNREHLRVYIEKVKNEKYPMGTGWEGLLNFKSQQDTSSADPYIRFAGELPDLGKVCDEDTELTTEEATTPLRVVICMLKINSHRLLNAKYIQSDIGFKRVVGWKEFELGGLDETTGLSVTYCRVFLTRQTADAHRFVLHQIDGIVKQDTGQNLMWRHIHSPVNNASQAVGICHLAVDQHAGQAKGYGQYFCDIAQQYPLVKDIHEPHKNIQDLSEYDHVRRILRLCKNHYLRNIQSCAVPDNVRQKMRSLMCISHPTWNMTLREIREQGGKAANDWLHDKERAKFVWPAICWEFSCIPLDIWKVGDSTSNIIEQLHEDVNREGITCTLVGGVQKGYHFDLLKNRTIETAHATGVRPSYQRGHISESVSRSICRKNDLSSKILSQQDRAIEGRNKKLQKAEASRVTATQDYLNKSNNATTHAQAQAAARRLEKTETTFQKEVESSLSLVGTGSGKVGLLLPRRSPPSL</sequence>
<comment type="caution">
    <text evidence="1">The sequence shown here is derived from an EMBL/GenBank/DDBJ whole genome shotgun (WGS) entry which is preliminary data.</text>
</comment>
<dbReference type="AlphaFoldDB" id="A0A8H8CMF1"/>
<protein>
    <submittedName>
        <fullName evidence="1">Uncharacterized protein</fullName>
    </submittedName>
</protein>
<gene>
    <name evidence="1" type="ORF">JR316_002884</name>
</gene>
<proteinExistence type="predicted"/>
<organism evidence="1">
    <name type="scientific">Psilocybe cubensis</name>
    <name type="common">Psychedelic mushroom</name>
    <name type="synonym">Stropharia cubensis</name>
    <dbReference type="NCBI Taxonomy" id="181762"/>
    <lineage>
        <taxon>Eukaryota</taxon>
        <taxon>Fungi</taxon>
        <taxon>Dikarya</taxon>
        <taxon>Basidiomycota</taxon>
        <taxon>Agaricomycotina</taxon>
        <taxon>Agaricomycetes</taxon>
        <taxon>Agaricomycetidae</taxon>
        <taxon>Agaricales</taxon>
        <taxon>Agaricineae</taxon>
        <taxon>Strophariaceae</taxon>
        <taxon>Psilocybe</taxon>
    </lineage>
</organism>
<dbReference type="OrthoDB" id="3268409at2759"/>
<accession>A0A8H8CMF1</accession>